<gene>
    <name evidence="1" type="ORF">CCACVL1_20328</name>
</gene>
<name>A0A1R3HBN9_COCAP</name>
<accession>A0A1R3HBN9</accession>
<organism evidence="1 2">
    <name type="scientific">Corchorus capsularis</name>
    <name type="common">Jute</name>
    <dbReference type="NCBI Taxonomy" id="210143"/>
    <lineage>
        <taxon>Eukaryota</taxon>
        <taxon>Viridiplantae</taxon>
        <taxon>Streptophyta</taxon>
        <taxon>Embryophyta</taxon>
        <taxon>Tracheophyta</taxon>
        <taxon>Spermatophyta</taxon>
        <taxon>Magnoliopsida</taxon>
        <taxon>eudicotyledons</taxon>
        <taxon>Gunneridae</taxon>
        <taxon>Pentapetalae</taxon>
        <taxon>rosids</taxon>
        <taxon>malvids</taxon>
        <taxon>Malvales</taxon>
        <taxon>Malvaceae</taxon>
        <taxon>Grewioideae</taxon>
        <taxon>Apeibeae</taxon>
        <taxon>Corchorus</taxon>
    </lineage>
</organism>
<dbReference type="Proteomes" id="UP000188268">
    <property type="component" value="Unassembled WGS sequence"/>
</dbReference>
<dbReference type="AlphaFoldDB" id="A0A1R3HBN9"/>
<evidence type="ECO:0000313" key="2">
    <source>
        <dbReference type="Proteomes" id="UP000188268"/>
    </source>
</evidence>
<evidence type="ECO:0000313" key="1">
    <source>
        <dbReference type="EMBL" id="OMO67767.1"/>
    </source>
</evidence>
<reference evidence="1 2" key="1">
    <citation type="submission" date="2013-09" db="EMBL/GenBank/DDBJ databases">
        <title>Corchorus capsularis genome sequencing.</title>
        <authorList>
            <person name="Alam M."/>
            <person name="Haque M.S."/>
            <person name="Islam M.S."/>
            <person name="Emdad E.M."/>
            <person name="Islam M.M."/>
            <person name="Ahmed B."/>
            <person name="Halim A."/>
            <person name="Hossen Q.M.M."/>
            <person name="Hossain M.Z."/>
            <person name="Ahmed R."/>
            <person name="Khan M.M."/>
            <person name="Islam R."/>
            <person name="Rashid M.M."/>
            <person name="Khan S.A."/>
            <person name="Rahman M.S."/>
            <person name="Alam M."/>
        </authorList>
    </citation>
    <scope>NUCLEOTIDE SEQUENCE [LARGE SCALE GENOMIC DNA]</scope>
    <source>
        <strain evidence="2">cv. CVL-1</strain>
        <tissue evidence="1">Whole seedling</tissue>
    </source>
</reference>
<sequence length="31" mass="3091">MSSAVTAGVAWVGGGVGTIGSSVDWGLKQRR</sequence>
<comment type="caution">
    <text evidence="1">The sequence shown here is derived from an EMBL/GenBank/DDBJ whole genome shotgun (WGS) entry which is preliminary data.</text>
</comment>
<dbReference type="Gramene" id="OMO67767">
    <property type="protein sequence ID" value="OMO67767"/>
    <property type="gene ID" value="CCACVL1_20328"/>
</dbReference>
<proteinExistence type="predicted"/>
<protein>
    <submittedName>
        <fullName evidence="1">Uncharacterized protein</fullName>
    </submittedName>
</protein>
<keyword evidence="2" id="KW-1185">Reference proteome</keyword>
<dbReference type="EMBL" id="AWWV01012372">
    <property type="protein sequence ID" value="OMO67767.1"/>
    <property type="molecule type" value="Genomic_DNA"/>
</dbReference>